<evidence type="ECO:0000256" key="3">
    <source>
        <dbReference type="ARBA" id="ARBA00022448"/>
    </source>
</evidence>
<proteinExistence type="inferred from homology"/>
<feature type="region of interest" description="Disordered" evidence="10">
    <location>
        <begin position="55"/>
        <end position="151"/>
    </location>
</feature>
<reference evidence="12 13" key="1">
    <citation type="submission" date="2019-10" db="EMBL/GenBank/DDBJ databases">
        <title>Paraburkholderia sp. isolated from nodules of Mimosa pudica from Brazilian Atlantic Forest soils.</title>
        <authorList>
            <person name="Paulitsch F."/>
            <person name="Hungria M."/>
            <person name="Dall'Agnol R."/>
        </authorList>
    </citation>
    <scope>NUCLEOTIDE SEQUENCE [LARGE SCALE GENOMIC DNA]</scope>
    <source>
        <strain evidence="12 13">CNPSo 3157</strain>
    </source>
</reference>
<evidence type="ECO:0000256" key="4">
    <source>
        <dbReference type="ARBA" id="ARBA00022475"/>
    </source>
</evidence>
<dbReference type="SUPFAM" id="SSF74653">
    <property type="entry name" value="TolA/TonB C-terminal domain"/>
    <property type="match status" value="1"/>
</dbReference>
<keyword evidence="4" id="KW-1003">Cell membrane</keyword>
<evidence type="ECO:0000256" key="1">
    <source>
        <dbReference type="ARBA" id="ARBA00004383"/>
    </source>
</evidence>
<dbReference type="Pfam" id="PF03544">
    <property type="entry name" value="TonB_C"/>
    <property type="match status" value="1"/>
</dbReference>
<evidence type="ECO:0000256" key="8">
    <source>
        <dbReference type="ARBA" id="ARBA00022989"/>
    </source>
</evidence>
<dbReference type="Proteomes" id="UP000484381">
    <property type="component" value="Unassembled WGS sequence"/>
</dbReference>
<comment type="similarity">
    <text evidence="2">Belongs to the TonB family.</text>
</comment>
<sequence length="235" mass="25045">MASVRTGVAFVVALCIWVLVLFALSSGLLRSIRPARTAPSLDMRVIVLDPPAAPVSKATEAPAVPPPSTATEKTVPRAHAQLRTPVHRAMPAAGIRPDATMARADPAPVAAPAQRQTDEERSGEAAAARSQQPSVAHGGAPDAAPATNAAARSISQPLPALPDDLREQAYQTVATARFTIHVDGSVDVELVKATPWPRLNQLLLKTLHRWRFFPALRDGLPVESTQEIRVHFNVS</sequence>
<evidence type="ECO:0000256" key="2">
    <source>
        <dbReference type="ARBA" id="ARBA00006555"/>
    </source>
</evidence>
<protein>
    <submittedName>
        <fullName evidence="12">TonB family protein</fullName>
    </submittedName>
</protein>
<keyword evidence="6" id="KW-0812">Transmembrane</keyword>
<accession>A0A7X1NJA5</accession>
<evidence type="ECO:0000256" key="9">
    <source>
        <dbReference type="ARBA" id="ARBA00023136"/>
    </source>
</evidence>
<keyword evidence="13" id="KW-1185">Reference proteome</keyword>
<keyword evidence="3" id="KW-0813">Transport</keyword>
<feature type="domain" description="TonB C-terminal" evidence="11">
    <location>
        <begin position="146"/>
        <end position="235"/>
    </location>
</feature>
<keyword evidence="9" id="KW-0472">Membrane</keyword>
<dbReference type="EMBL" id="WHNP01000071">
    <property type="protein sequence ID" value="MPW22598.1"/>
    <property type="molecule type" value="Genomic_DNA"/>
</dbReference>
<dbReference type="InterPro" id="IPR006260">
    <property type="entry name" value="TonB/TolA_C"/>
</dbReference>
<dbReference type="PROSITE" id="PS52015">
    <property type="entry name" value="TONB_CTD"/>
    <property type="match status" value="1"/>
</dbReference>
<evidence type="ECO:0000313" key="13">
    <source>
        <dbReference type="Proteomes" id="UP000484381"/>
    </source>
</evidence>
<dbReference type="InterPro" id="IPR037682">
    <property type="entry name" value="TonB_C"/>
</dbReference>
<evidence type="ECO:0000259" key="11">
    <source>
        <dbReference type="PROSITE" id="PS52015"/>
    </source>
</evidence>
<feature type="compositionally biased region" description="Low complexity" evidence="10">
    <location>
        <begin position="99"/>
        <end position="113"/>
    </location>
</feature>
<dbReference type="AlphaFoldDB" id="A0A7X1NJA5"/>
<dbReference type="GO" id="GO:0055085">
    <property type="term" value="P:transmembrane transport"/>
    <property type="evidence" value="ECO:0007669"/>
    <property type="project" value="InterPro"/>
</dbReference>
<dbReference type="Gene3D" id="3.30.1150.10">
    <property type="match status" value="1"/>
</dbReference>
<dbReference type="GO" id="GO:0015031">
    <property type="term" value="P:protein transport"/>
    <property type="evidence" value="ECO:0007669"/>
    <property type="project" value="UniProtKB-KW"/>
</dbReference>
<dbReference type="InterPro" id="IPR051045">
    <property type="entry name" value="TonB-dependent_transducer"/>
</dbReference>
<comment type="subcellular location">
    <subcellularLocation>
        <location evidence="1">Cell inner membrane</location>
        <topology evidence="1">Single-pass membrane protein</topology>
        <orientation evidence="1">Periplasmic side</orientation>
    </subcellularLocation>
</comment>
<organism evidence="12 13">
    <name type="scientific">Paraburkholderia franconis</name>
    <dbReference type="NCBI Taxonomy" id="2654983"/>
    <lineage>
        <taxon>Bacteria</taxon>
        <taxon>Pseudomonadati</taxon>
        <taxon>Pseudomonadota</taxon>
        <taxon>Betaproteobacteria</taxon>
        <taxon>Burkholderiales</taxon>
        <taxon>Burkholderiaceae</taxon>
        <taxon>Paraburkholderia</taxon>
    </lineage>
</organism>
<dbReference type="PANTHER" id="PTHR33446">
    <property type="entry name" value="PROTEIN TONB-RELATED"/>
    <property type="match status" value="1"/>
</dbReference>
<name>A0A7X1NJA5_9BURK</name>
<comment type="caution">
    <text evidence="12">The sequence shown here is derived from an EMBL/GenBank/DDBJ whole genome shotgun (WGS) entry which is preliminary data.</text>
</comment>
<evidence type="ECO:0000256" key="7">
    <source>
        <dbReference type="ARBA" id="ARBA00022927"/>
    </source>
</evidence>
<dbReference type="NCBIfam" id="TIGR01352">
    <property type="entry name" value="tonB_Cterm"/>
    <property type="match status" value="1"/>
</dbReference>
<evidence type="ECO:0000256" key="5">
    <source>
        <dbReference type="ARBA" id="ARBA00022519"/>
    </source>
</evidence>
<evidence type="ECO:0000256" key="10">
    <source>
        <dbReference type="SAM" id="MobiDB-lite"/>
    </source>
</evidence>
<keyword evidence="7" id="KW-0653">Protein transport</keyword>
<dbReference type="GO" id="GO:0005886">
    <property type="term" value="C:plasma membrane"/>
    <property type="evidence" value="ECO:0007669"/>
    <property type="project" value="UniProtKB-SubCell"/>
</dbReference>
<evidence type="ECO:0000313" key="12">
    <source>
        <dbReference type="EMBL" id="MPW22598.1"/>
    </source>
</evidence>
<feature type="compositionally biased region" description="Low complexity" evidence="10">
    <location>
        <begin position="140"/>
        <end position="151"/>
    </location>
</feature>
<keyword evidence="8" id="KW-1133">Transmembrane helix</keyword>
<gene>
    <name evidence="12" type="ORF">GCT13_38725</name>
</gene>
<evidence type="ECO:0000256" key="6">
    <source>
        <dbReference type="ARBA" id="ARBA00022692"/>
    </source>
</evidence>
<keyword evidence="5" id="KW-0997">Cell inner membrane</keyword>